<accession>A0A1X7T2A5</accession>
<sequence length="337" mass="38155">MNPKYVVGIYRFYWNTCPQCLVGVTVNKSTFCLHKDTAMCKRSTFFVLVFIVVLIALLYVDAPKTHSYDKPRSEPTKKTGVEGAMVIAEMLEEFSGDLYYGSKDAGFCFQMIINSTYYILRITSISTGLDIINVIHPQSTNMTMTSIYNVTFMIVINSTSQMMNDYIVPPNATGVMETMMMSDNPHMTNALFQELDSNNVNIIRQLSLQLLASSQEAYLIIKSAKTFYEKFRTSSSKKASHDHIKQFWLLGLELEKMRSQLYLLGGPNGASATFKDIKCAAGESYCPAGTKNKCYGDCYKDCSCEEKGFFTWYCFRAGYDFFLSTCQFSATFDIMKP</sequence>
<feature type="transmembrane region" description="Helical" evidence="1">
    <location>
        <begin position="43"/>
        <end position="60"/>
    </location>
</feature>
<dbReference type="AlphaFoldDB" id="A0A1X7T2A5"/>
<dbReference type="EnsemblMetazoa" id="Aqu2.1.08353_001">
    <property type="protein sequence ID" value="Aqu2.1.08353_001"/>
    <property type="gene ID" value="Aqu2.1.08353"/>
</dbReference>
<keyword evidence="1" id="KW-0812">Transmembrane</keyword>
<evidence type="ECO:0000256" key="1">
    <source>
        <dbReference type="SAM" id="Phobius"/>
    </source>
</evidence>
<organism evidence="2">
    <name type="scientific">Amphimedon queenslandica</name>
    <name type="common">Sponge</name>
    <dbReference type="NCBI Taxonomy" id="400682"/>
    <lineage>
        <taxon>Eukaryota</taxon>
        <taxon>Metazoa</taxon>
        <taxon>Porifera</taxon>
        <taxon>Demospongiae</taxon>
        <taxon>Heteroscleromorpha</taxon>
        <taxon>Haplosclerida</taxon>
        <taxon>Niphatidae</taxon>
        <taxon>Amphimedon</taxon>
    </lineage>
</organism>
<keyword evidence="1" id="KW-1133">Transmembrane helix</keyword>
<reference evidence="2" key="1">
    <citation type="submission" date="2017-05" db="UniProtKB">
        <authorList>
            <consortium name="EnsemblMetazoa"/>
        </authorList>
    </citation>
    <scope>IDENTIFICATION</scope>
</reference>
<name>A0A1X7T2A5_AMPQE</name>
<evidence type="ECO:0000313" key="2">
    <source>
        <dbReference type="EnsemblMetazoa" id="Aqu2.1.08353_001"/>
    </source>
</evidence>
<dbReference type="OrthoDB" id="5945970at2759"/>
<keyword evidence="1" id="KW-0472">Membrane</keyword>
<protein>
    <submittedName>
        <fullName evidence="2">Uncharacterized protein</fullName>
    </submittedName>
</protein>
<dbReference type="InParanoid" id="A0A1X7T2A5"/>
<proteinExistence type="predicted"/>